<evidence type="ECO:0000313" key="3">
    <source>
        <dbReference type="Proteomes" id="UP001140094"/>
    </source>
</evidence>
<evidence type="ECO:0000313" key="2">
    <source>
        <dbReference type="EMBL" id="KAJ2792160.1"/>
    </source>
</evidence>
<evidence type="ECO:0000256" key="1">
    <source>
        <dbReference type="SAM" id="MobiDB-lite"/>
    </source>
</evidence>
<dbReference type="OrthoDB" id="5561938at2759"/>
<protein>
    <submittedName>
        <fullName evidence="2">Uncharacterized protein</fullName>
    </submittedName>
</protein>
<name>A0A9W8HU48_9FUNG</name>
<keyword evidence="3" id="KW-1185">Reference proteome</keyword>
<sequence length="133" mass="14443">MAAGLDTHIQSSSGSQPPISLSLSLPTSPLAGECARMPEFPTPSDQTACSPNCMAYSGARINLQGSWLDLESDDEDNNTRRTAIMPRIRLRRKSSGSVKESLAAFSHNPLANFRELTHRGSVHIRKLTGRATH</sequence>
<reference evidence="2" key="1">
    <citation type="submission" date="2022-07" db="EMBL/GenBank/DDBJ databases">
        <title>Phylogenomic reconstructions and comparative analyses of Kickxellomycotina fungi.</title>
        <authorList>
            <person name="Reynolds N.K."/>
            <person name="Stajich J.E."/>
            <person name="Barry K."/>
            <person name="Grigoriev I.V."/>
            <person name="Crous P."/>
            <person name="Smith M.E."/>
        </authorList>
    </citation>
    <scope>NUCLEOTIDE SEQUENCE</scope>
    <source>
        <strain evidence="2">NRRL 1565</strain>
    </source>
</reference>
<comment type="caution">
    <text evidence="2">The sequence shown here is derived from an EMBL/GenBank/DDBJ whole genome shotgun (WGS) entry which is preliminary data.</text>
</comment>
<dbReference type="EMBL" id="JANBUO010003195">
    <property type="protein sequence ID" value="KAJ2792160.1"/>
    <property type="molecule type" value="Genomic_DNA"/>
</dbReference>
<accession>A0A9W8HU48</accession>
<feature type="region of interest" description="Disordered" evidence="1">
    <location>
        <begin position="1"/>
        <end position="24"/>
    </location>
</feature>
<gene>
    <name evidence="2" type="ORF">H4R20_006777</name>
</gene>
<proteinExistence type="predicted"/>
<organism evidence="2 3">
    <name type="scientific">Coemansia guatemalensis</name>
    <dbReference type="NCBI Taxonomy" id="2761395"/>
    <lineage>
        <taxon>Eukaryota</taxon>
        <taxon>Fungi</taxon>
        <taxon>Fungi incertae sedis</taxon>
        <taxon>Zoopagomycota</taxon>
        <taxon>Kickxellomycotina</taxon>
        <taxon>Kickxellomycetes</taxon>
        <taxon>Kickxellales</taxon>
        <taxon>Kickxellaceae</taxon>
        <taxon>Coemansia</taxon>
    </lineage>
</organism>
<dbReference type="Proteomes" id="UP001140094">
    <property type="component" value="Unassembled WGS sequence"/>
</dbReference>
<dbReference type="AlphaFoldDB" id="A0A9W8HU48"/>
<feature type="compositionally biased region" description="Low complexity" evidence="1">
    <location>
        <begin position="11"/>
        <end position="24"/>
    </location>
</feature>